<dbReference type="Pfam" id="PF03864">
    <property type="entry name" value="Phage_cap_E"/>
    <property type="match status" value="1"/>
</dbReference>
<evidence type="ECO:0008006" key="3">
    <source>
        <dbReference type="Google" id="ProtNLM"/>
    </source>
</evidence>
<dbReference type="EMBL" id="NPCC01000002">
    <property type="protein sequence ID" value="PAE90935.1"/>
    <property type="molecule type" value="Genomic_DNA"/>
</dbReference>
<sequence length="355" mass="39656">MPNIEELLTDQSLQSYVQTRDYPLDVGESLFPADNTEEFEIKYILGSNAAPVSASVHAYDTESQVGSRDGFQEMSMEPALIKRKIKMDERLIKAMTRARDEAEVQQVINTIYNDVDNMVKSVRTRIERFRFEAISTGQLNLNENGYEGTIDYGVTNEQKETLTGTNVWSDPNAKPLEDIDNWVNKTVNLSGVTPTRALTSRSAFTALKRHPSVRKAIWGVNSGRLVTNAELNAFLDAQDLPQIATDDRVYRVQNNKGAYETKRFFPQNAFVLLPEGELGKTVYGMTPEEANMRYMSTATFEKFGNIVAQIYSTNDPVARWTKAVALALPSFPTANQIFIANVLDGSEPPTDGVEG</sequence>
<dbReference type="InterPro" id="IPR053738">
    <property type="entry name" value="Lambda_capsid_assembly"/>
</dbReference>
<dbReference type="Gene3D" id="3.90.1690.10">
    <property type="entry name" value="phage-related protein like domain"/>
    <property type="match status" value="1"/>
</dbReference>
<organism evidence="1 2">
    <name type="scientific">Shouchella clausii</name>
    <name type="common">Alkalihalobacillus clausii</name>
    <dbReference type="NCBI Taxonomy" id="79880"/>
    <lineage>
        <taxon>Bacteria</taxon>
        <taxon>Bacillati</taxon>
        <taxon>Bacillota</taxon>
        <taxon>Bacilli</taxon>
        <taxon>Bacillales</taxon>
        <taxon>Bacillaceae</taxon>
        <taxon>Shouchella</taxon>
    </lineage>
</organism>
<dbReference type="RefSeq" id="WP_095325999.1">
    <property type="nucleotide sequence ID" value="NZ_NPCC01000002.1"/>
</dbReference>
<protein>
    <recommendedName>
        <fullName evidence="3">Major capsid protein E</fullName>
    </recommendedName>
</protein>
<dbReference type="AlphaFoldDB" id="A0A268P6J1"/>
<gene>
    <name evidence="1" type="ORF">CHH72_00510</name>
</gene>
<dbReference type="Proteomes" id="UP000216207">
    <property type="component" value="Unassembled WGS sequence"/>
</dbReference>
<comment type="caution">
    <text evidence="1">The sequence shown here is derived from an EMBL/GenBank/DDBJ whole genome shotgun (WGS) entry which is preliminary data.</text>
</comment>
<evidence type="ECO:0000313" key="1">
    <source>
        <dbReference type="EMBL" id="PAE90935.1"/>
    </source>
</evidence>
<evidence type="ECO:0000313" key="2">
    <source>
        <dbReference type="Proteomes" id="UP000216207"/>
    </source>
</evidence>
<proteinExistence type="predicted"/>
<accession>A0A268P6J1</accession>
<name>A0A268P6J1_SHOCL</name>
<reference evidence="1 2" key="1">
    <citation type="submission" date="2017-07" db="EMBL/GenBank/DDBJ databases">
        <title>Isolation and whole genome analysis of endospore-forming bacteria from heroin.</title>
        <authorList>
            <person name="Kalinowski J."/>
            <person name="Ahrens B."/>
            <person name="Al-Dilaimi A."/>
            <person name="Winkler A."/>
            <person name="Wibberg D."/>
            <person name="Schleenbecker U."/>
            <person name="Ruckert C."/>
            <person name="Wolfel R."/>
            <person name="Grass G."/>
        </authorList>
    </citation>
    <scope>NUCLEOTIDE SEQUENCE [LARGE SCALE GENOMIC DNA]</scope>
    <source>
        <strain evidence="1 2">7539</strain>
    </source>
</reference>
<dbReference type="InterPro" id="IPR005564">
    <property type="entry name" value="Major_capsid_GpE"/>
</dbReference>